<dbReference type="GO" id="GO:0016787">
    <property type="term" value="F:hydrolase activity"/>
    <property type="evidence" value="ECO:0007669"/>
    <property type="project" value="UniProtKB-KW"/>
</dbReference>
<protein>
    <submittedName>
        <fullName evidence="5">Restriction endonuclease subunit S</fullName>
        <ecNumber evidence="5">3.1.21.-</ecNumber>
    </submittedName>
</protein>
<dbReference type="Gene3D" id="3.90.220.20">
    <property type="entry name" value="DNA methylase specificity domains"/>
    <property type="match status" value="2"/>
</dbReference>
<comment type="similarity">
    <text evidence="1">Belongs to the type-I restriction system S methylase family.</text>
</comment>
<dbReference type="SUPFAM" id="SSF116734">
    <property type="entry name" value="DNA methylase specificity domain"/>
    <property type="match status" value="2"/>
</dbReference>
<dbReference type="RefSeq" id="WP_230438362.1">
    <property type="nucleotide sequence ID" value="NZ_CP087715.1"/>
</dbReference>
<keyword evidence="2" id="KW-0680">Restriction system</keyword>
<evidence type="ECO:0000313" key="5">
    <source>
        <dbReference type="EMBL" id="MFD1216258.1"/>
    </source>
</evidence>
<dbReference type="GO" id="GO:0004519">
    <property type="term" value="F:endonuclease activity"/>
    <property type="evidence" value="ECO:0007669"/>
    <property type="project" value="UniProtKB-KW"/>
</dbReference>
<keyword evidence="3" id="KW-0238">DNA-binding</keyword>
<evidence type="ECO:0000313" key="6">
    <source>
        <dbReference type="Proteomes" id="UP001597264"/>
    </source>
</evidence>
<dbReference type="PANTHER" id="PTHR43140:SF1">
    <property type="entry name" value="TYPE I RESTRICTION ENZYME ECOKI SPECIFICITY SUBUNIT"/>
    <property type="match status" value="1"/>
</dbReference>
<sequence length="504" mass="56584">MTEVSLPAGWKETSLENLIAFALGGDWGKDESFDDPDYVAVRCIRASEIKRWEEEKGQTAALRKIKKSSLEKRALIEGDILVEISGGGPEQPVGRTVLIDKAALSQHPGVEKVCTNFFRLIRPSSMVYPKYLSYFLHSFYKSGKISDYQGGSNNLRNLKFKDYVTITVPLPPIDEQKGIVAKIETLFSELDKGIESLKTARQQLKAYRQAVLKHAFEGKLTKQWRQQNPDKLESPEQLLARIQQEREQCYQQKFEEWKRAIKAWEGSGKEGKKPSKPKKIKEISTLDSEVLSSLPETPPGWMWGKLGLMTCGVEYGTSAKSSGVGDVPVVRMGNLRGGIIDWSDLVFTSDKEEIDKYSLQEGDVLFNRTNSPELVGKTAIYKGEQEALFAGYLIRVNHIPSIVDGRYLNYFLNSLIAKGYGNTVKTDGVNQSNINGEKLQGYPFPFCSLDEQVEIVTVLDEKLSTAEKTLEEIGAQLDKAGALRQSILKKAFSGKFLPKYRQEQ</sequence>
<dbReference type="CDD" id="cd17524">
    <property type="entry name" value="RMtype1_S_EcoUTORF5051P-TRD2-CR2_like"/>
    <property type="match status" value="1"/>
</dbReference>
<accession>A0ABW3U5V1</accession>
<dbReference type="EC" id="3.1.21.-" evidence="5"/>
<evidence type="ECO:0000256" key="2">
    <source>
        <dbReference type="ARBA" id="ARBA00022747"/>
    </source>
</evidence>
<keyword evidence="6" id="KW-1185">Reference proteome</keyword>
<comment type="caution">
    <text evidence="5">The sequence shown here is derived from an EMBL/GenBank/DDBJ whole genome shotgun (WGS) entry which is preliminary data.</text>
</comment>
<feature type="domain" description="Type I restriction modification DNA specificity" evidence="4">
    <location>
        <begin position="74"/>
        <end position="195"/>
    </location>
</feature>
<feature type="domain" description="Type I restriction modification DNA specificity" evidence="4">
    <location>
        <begin position="322"/>
        <end position="464"/>
    </location>
</feature>
<keyword evidence="5" id="KW-0378">Hydrolase</keyword>
<proteinExistence type="inferred from homology"/>
<gene>
    <name evidence="5" type="ORF">ACFQ2X_06585</name>
</gene>
<keyword evidence="5" id="KW-0540">Nuclease</keyword>
<reference evidence="6" key="1">
    <citation type="journal article" date="2019" name="Int. J. Syst. Evol. Microbiol.">
        <title>The Global Catalogue of Microorganisms (GCM) 10K type strain sequencing project: providing services to taxonomists for standard genome sequencing and annotation.</title>
        <authorList>
            <consortium name="The Broad Institute Genomics Platform"/>
            <consortium name="The Broad Institute Genome Sequencing Center for Infectious Disease"/>
            <person name="Wu L."/>
            <person name="Ma J."/>
        </authorList>
    </citation>
    <scope>NUCLEOTIDE SEQUENCE [LARGE SCALE GENOMIC DNA]</scope>
    <source>
        <strain evidence="6">CCUG 54356</strain>
    </source>
</reference>
<keyword evidence="5" id="KW-0255">Endonuclease</keyword>
<evidence type="ECO:0000256" key="3">
    <source>
        <dbReference type="ARBA" id="ARBA00023125"/>
    </source>
</evidence>
<dbReference type="PANTHER" id="PTHR43140">
    <property type="entry name" value="TYPE-1 RESTRICTION ENZYME ECOKI SPECIFICITY PROTEIN"/>
    <property type="match status" value="1"/>
</dbReference>
<dbReference type="InterPro" id="IPR000055">
    <property type="entry name" value="Restrct_endonuc_typeI_TRD"/>
</dbReference>
<evidence type="ECO:0000256" key="1">
    <source>
        <dbReference type="ARBA" id="ARBA00010923"/>
    </source>
</evidence>
<name>A0ABW3U5V1_9GAMM</name>
<dbReference type="Pfam" id="PF01420">
    <property type="entry name" value="Methylase_S"/>
    <property type="match status" value="2"/>
</dbReference>
<organism evidence="5 6">
    <name type="scientific">Microbulbifer celer</name>
    <dbReference type="NCBI Taxonomy" id="435905"/>
    <lineage>
        <taxon>Bacteria</taxon>
        <taxon>Pseudomonadati</taxon>
        <taxon>Pseudomonadota</taxon>
        <taxon>Gammaproteobacteria</taxon>
        <taxon>Cellvibrionales</taxon>
        <taxon>Microbulbiferaceae</taxon>
        <taxon>Microbulbifer</taxon>
    </lineage>
</organism>
<dbReference type="Proteomes" id="UP001597264">
    <property type="component" value="Unassembled WGS sequence"/>
</dbReference>
<dbReference type="InterPro" id="IPR051212">
    <property type="entry name" value="Type-I_RE_S_subunit"/>
</dbReference>
<evidence type="ECO:0000259" key="4">
    <source>
        <dbReference type="Pfam" id="PF01420"/>
    </source>
</evidence>
<dbReference type="EMBL" id="JBHTLR010000007">
    <property type="protein sequence ID" value="MFD1216258.1"/>
    <property type="molecule type" value="Genomic_DNA"/>
</dbReference>
<dbReference type="InterPro" id="IPR044946">
    <property type="entry name" value="Restrct_endonuc_typeI_TRD_sf"/>
</dbReference>